<evidence type="ECO:0000313" key="3">
    <source>
        <dbReference type="Proteomes" id="UP001595767"/>
    </source>
</evidence>
<reference evidence="3" key="1">
    <citation type="journal article" date="2019" name="Int. J. Syst. Evol. Microbiol.">
        <title>The Global Catalogue of Microorganisms (GCM) 10K type strain sequencing project: providing services to taxonomists for standard genome sequencing and annotation.</title>
        <authorList>
            <consortium name="The Broad Institute Genomics Platform"/>
            <consortium name="The Broad Institute Genome Sequencing Center for Infectious Disease"/>
            <person name="Wu L."/>
            <person name="Ma J."/>
        </authorList>
    </citation>
    <scope>NUCLEOTIDE SEQUENCE [LARGE SCALE GENOMIC DNA]</scope>
    <source>
        <strain evidence="3">CGMCC 4.7204</strain>
    </source>
</reference>
<feature type="transmembrane region" description="Helical" evidence="1">
    <location>
        <begin position="21"/>
        <end position="42"/>
    </location>
</feature>
<evidence type="ECO:0008006" key="4">
    <source>
        <dbReference type="Google" id="ProtNLM"/>
    </source>
</evidence>
<dbReference type="RefSeq" id="WP_378553521.1">
    <property type="nucleotide sequence ID" value="NZ_JBHSBA010000015.1"/>
</dbReference>
<organism evidence="2 3">
    <name type="scientific">Nocardia rhizosphaerae</name>
    <dbReference type="NCBI Taxonomy" id="1691571"/>
    <lineage>
        <taxon>Bacteria</taxon>
        <taxon>Bacillati</taxon>
        <taxon>Actinomycetota</taxon>
        <taxon>Actinomycetes</taxon>
        <taxon>Mycobacteriales</taxon>
        <taxon>Nocardiaceae</taxon>
        <taxon>Nocardia</taxon>
    </lineage>
</organism>
<keyword evidence="1" id="KW-0472">Membrane</keyword>
<gene>
    <name evidence="2" type="ORF">ACFOW8_23055</name>
</gene>
<evidence type="ECO:0000313" key="2">
    <source>
        <dbReference type="EMBL" id="MFC4127809.1"/>
    </source>
</evidence>
<feature type="transmembrane region" description="Helical" evidence="1">
    <location>
        <begin position="62"/>
        <end position="85"/>
    </location>
</feature>
<proteinExistence type="predicted"/>
<evidence type="ECO:0000256" key="1">
    <source>
        <dbReference type="SAM" id="Phobius"/>
    </source>
</evidence>
<keyword evidence="1" id="KW-1133">Transmembrane helix</keyword>
<dbReference type="Proteomes" id="UP001595767">
    <property type="component" value="Unassembled WGS sequence"/>
</dbReference>
<comment type="caution">
    <text evidence="2">The sequence shown here is derived from an EMBL/GenBank/DDBJ whole genome shotgun (WGS) entry which is preliminary data.</text>
</comment>
<protein>
    <recommendedName>
        <fullName evidence="4">MFS transporter</fullName>
    </recommendedName>
</protein>
<keyword evidence="3" id="KW-1185">Reference proteome</keyword>
<dbReference type="SUPFAM" id="SSF103473">
    <property type="entry name" value="MFS general substrate transporter"/>
    <property type="match status" value="1"/>
</dbReference>
<sequence>MTQPTDRLAASTPRWALPIGVLILFIDGYDLFVLGAVGPSLLDYSDWDVSSSTLGLLGSVTALGMPLGAFVAAVLGVVAISLVPVRHRAQQQPQRTTGELAVEKR</sequence>
<dbReference type="EMBL" id="JBHSBA010000015">
    <property type="protein sequence ID" value="MFC4127809.1"/>
    <property type="molecule type" value="Genomic_DNA"/>
</dbReference>
<name>A0ABV8LBS9_9NOCA</name>
<keyword evidence="1" id="KW-0812">Transmembrane</keyword>
<dbReference type="InterPro" id="IPR036259">
    <property type="entry name" value="MFS_trans_sf"/>
</dbReference>
<accession>A0ABV8LBS9</accession>